<organism evidence="2">
    <name type="scientific">Capitella teleta</name>
    <name type="common">Polychaete worm</name>
    <dbReference type="NCBI Taxonomy" id="283909"/>
    <lineage>
        <taxon>Eukaryota</taxon>
        <taxon>Metazoa</taxon>
        <taxon>Spiralia</taxon>
        <taxon>Lophotrochozoa</taxon>
        <taxon>Annelida</taxon>
        <taxon>Polychaeta</taxon>
        <taxon>Sedentaria</taxon>
        <taxon>Scolecida</taxon>
        <taxon>Capitellidae</taxon>
        <taxon>Capitella</taxon>
    </lineage>
</organism>
<reference evidence="4" key="1">
    <citation type="submission" date="2012-12" db="EMBL/GenBank/DDBJ databases">
        <authorList>
            <person name="Hellsten U."/>
            <person name="Grimwood J."/>
            <person name="Chapman J.A."/>
            <person name="Shapiro H."/>
            <person name="Aerts A."/>
            <person name="Otillar R.P."/>
            <person name="Terry A.Y."/>
            <person name="Boore J.L."/>
            <person name="Simakov O."/>
            <person name="Marletaz F."/>
            <person name="Cho S.-J."/>
            <person name="Edsinger-Gonzales E."/>
            <person name="Havlak P."/>
            <person name="Kuo D.-H."/>
            <person name="Larsson T."/>
            <person name="Lv J."/>
            <person name="Arendt D."/>
            <person name="Savage R."/>
            <person name="Osoegawa K."/>
            <person name="de Jong P."/>
            <person name="Lindberg D.R."/>
            <person name="Seaver E.C."/>
            <person name="Weisblat D.A."/>
            <person name="Putnam N.H."/>
            <person name="Grigoriev I.V."/>
            <person name="Rokhsar D.S."/>
        </authorList>
    </citation>
    <scope>NUCLEOTIDE SEQUENCE</scope>
    <source>
        <strain evidence="4">I ESC-2004</strain>
    </source>
</reference>
<dbReference type="EnsemblMetazoa" id="CapteT192952">
    <property type="protein sequence ID" value="CapteP192952"/>
    <property type="gene ID" value="CapteG192952"/>
</dbReference>
<feature type="signal peptide" evidence="1">
    <location>
        <begin position="1"/>
        <end position="17"/>
    </location>
</feature>
<evidence type="ECO:0000256" key="1">
    <source>
        <dbReference type="SAM" id="SignalP"/>
    </source>
</evidence>
<protein>
    <submittedName>
        <fullName evidence="2 3">Uncharacterized protein</fullName>
    </submittedName>
</protein>
<dbReference type="OrthoDB" id="10664820at2759"/>
<dbReference type="EMBL" id="AMQN01002511">
    <property type="status" value="NOT_ANNOTATED_CDS"/>
    <property type="molecule type" value="Genomic_DNA"/>
</dbReference>
<accession>R7TS86</accession>
<proteinExistence type="predicted"/>
<dbReference type="EMBL" id="KB309449">
    <property type="protein sequence ID" value="ELT94331.1"/>
    <property type="molecule type" value="Genomic_DNA"/>
</dbReference>
<keyword evidence="1" id="KW-0732">Signal</keyword>
<sequence>MRSLLGLLFMWPVGCLAVPAPTDDAECRCVPDQWEGQLSTFDREFDLHGGRSAASDSLLRVHYDYTNQLFAMEDMQRGSVALADYKQELVVNASLKTKSRAF</sequence>
<dbReference type="AlphaFoldDB" id="R7TS86"/>
<dbReference type="HOGENOM" id="CLU_2280089_0_0_1"/>
<evidence type="ECO:0000313" key="4">
    <source>
        <dbReference type="Proteomes" id="UP000014760"/>
    </source>
</evidence>
<dbReference type="Proteomes" id="UP000014760">
    <property type="component" value="Unassembled WGS sequence"/>
</dbReference>
<name>R7TS86_CAPTE</name>
<keyword evidence="4" id="KW-1185">Reference proteome</keyword>
<feature type="chain" id="PRO_5008787293" evidence="1">
    <location>
        <begin position="18"/>
        <end position="102"/>
    </location>
</feature>
<reference evidence="3" key="3">
    <citation type="submission" date="2015-06" db="UniProtKB">
        <authorList>
            <consortium name="EnsemblMetazoa"/>
        </authorList>
    </citation>
    <scope>IDENTIFICATION</scope>
</reference>
<evidence type="ECO:0000313" key="3">
    <source>
        <dbReference type="EnsemblMetazoa" id="CapteP192952"/>
    </source>
</evidence>
<reference evidence="2 4" key="2">
    <citation type="journal article" date="2013" name="Nature">
        <title>Insights into bilaterian evolution from three spiralian genomes.</title>
        <authorList>
            <person name="Simakov O."/>
            <person name="Marletaz F."/>
            <person name="Cho S.J."/>
            <person name="Edsinger-Gonzales E."/>
            <person name="Havlak P."/>
            <person name="Hellsten U."/>
            <person name="Kuo D.H."/>
            <person name="Larsson T."/>
            <person name="Lv J."/>
            <person name="Arendt D."/>
            <person name="Savage R."/>
            <person name="Osoegawa K."/>
            <person name="de Jong P."/>
            <person name="Grimwood J."/>
            <person name="Chapman J.A."/>
            <person name="Shapiro H."/>
            <person name="Aerts A."/>
            <person name="Otillar R.P."/>
            <person name="Terry A.Y."/>
            <person name="Boore J.L."/>
            <person name="Grigoriev I.V."/>
            <person name="Lindberg D.R."/>
            <person name="Seaver E.C."/>
            <person name="Weisblat D.A."/>
            <person name="Putnam N.H."/>
            <person name="Rokhsar D.S."/>
        </authorList>
    </citation>
    <scope>NUCLEOTIDE SEQUENCE</scope>
    <source>
        <strain evidence="2 4">I ESC-2004</strain>
    </source>
</reference>
<evidence type="ECO:0000313" key="2">
    <source>
        <dbReference type="EMBL" id="ELT94331.1"/>
    </source>
</evidence>
<gene>
    <name evidence="2" type="ORF">CAPTEDRAFT_192952</name>
</gene>